<dbReference type="SUPFAM" id="SSF53383">
    <property type="entry name" value="PLP-dependent transferases"/>
    <property type="match status" value="1"/>
</dbReference>
<reference evidence="5 6" key="1">
    <citation type="submission" date="2023-10" db="EMBL/GenBank/DDBJ databases">
        <title>Two novel species belonging to the OM43/NOR5 clade.</title>
        <authorList>
            <person name="Park M."/>
        </authorList>
    </citation>
    <scope>NUCLEOTIDE SEQUENCE [LARGE SCALE GENOMIC DNA]</scope>
    <source>
        <strain evidence="5 6">IMCC43200</strain>
    </source>
</reference>
<accession>A0ABZ0I246</accession>
<keyword evidence="3 5" id="KW-0808">Transferase</keyword>
<dbReference type="PANTHER" id="PTHR42832">
    <property type="entry name" value="AMINO ACID AMINOTRANSFERASE"/>
    <property type="match status" value="1"/>
</dbReference>
<evidence type="ECO:0000313" key="6">
    <source>
        <dbReference type="Proteomes" id="UP001626537"/>
    </source>
</evidence>
<comment type="cofactor">
    <cofactor evidence="1">
        <name>pyridoxal 5'-phosphate</name>
        <dbReference type="ChEBI" id="CHEBI:597326"/>
    </cofactor>
</comment>
<dbReference type="InterPro" id="IPR015422">
    <property type="entry name" value="PyrdxlP-dep_Trfase_small"/>
</dbReference>
<dbReference type="Proteomes" id="UP001626537">
    <property type="component" value="Chromosome"/>
</dbReference>
<protein>
    <submittedName>
        <fullName evidence="5">Succinyldiaminopimelate transaminase</fullName>
        <ecNumber evidence="5">2.6.1.17</ecNumber>
    </submittedName>
</protein>
<dbReference type="CDD" id="cd00609">
    <property type="entry name" value="AAT_like"/>
    <property type="match status" value="1"/>
</dbReference>
<dbReference type="Gene3D" id="3.90.1150.10">
    <property type="entry name" value="Aspartate Aminotransferase, domain 1"/>
    <property type="match status" value="1"/>
</dbReference>
<evidence type="ECO:0000256" key="1">
    <source>
        <dbReference type="ARBA" id="ARBA00001933"/>
    </source>
</evidence>
<dbReference type="GO" id="GO:0009016">
    <property type="term" value="F:succinyldiaminopimelate transaminase activity"/>
    <property type="evidence" value="ECO:0007669"/>
    <property type="project" value="UniProtKB-EC"/>
</dbReference>
<evidence type="ECO:0000313" key="5">
    <source>
        <dbReference type="EMBL" id="WOJ93568.1"/>
    </source>
</evidence>
<gene>
    <name evidence="5" type="primary">dapC</name>
    <name evidence="5" type="ORF">R0135_00010</name>
</gene>
<dbReference type="PANTHER" id="PTHR42832:SF3">
    <property type="entry name" value="L-GLUTAMINE--4-(METHYLSULFANYL)-2-OXOBUTANOATE AMINOTRANSFERASE"/>
    <property type="match status" value="1"/>
</dbReference>
<dbReference type="InterPro" id="IPR015424">
    <property type="entry name" value="PyrdxlP-dep_Trfase"/>
</dbReference>
<keyword evidence="2 5" id="KW-0032">Aminotransferase</keyword>
<dbReference type="RefSeq" id="WP_407348214.1">
    <property type="nucleotide sequence ID" value="NZ_CP136864.1"/>
</dbReference>
<dbReference type="Gene3D" id="3.40.640.10">
    <property type="entry name" value="Type I PLP-dependent aspartate aminotransferase-like (Major domain)"/>
    <property type="match status" value="1"/>
</dbReference>
<name>A0ABZ0I246_9GAMM</name>
<dbReference type="EC" id="2.6.1.17" evidence="5"/>
<sequence>MNPDLALLKPYPFERLAVLLDGVSPPADRQLLKLSVGEPQHAPPVIVMQAITENLALLAKYPATRGDIALREAQALWLSKRHGLPALNANDQVLPVNGTREALFAIAQTCVGRQQGALVGCPNPFYQIYEGAALLAGAQTLLLNTQDEGGFLPDPDAISEKDWDAMQLLYLCSPGNPTGAVMDKPLLQRFIERAQRHNVVLVSDECYSEIYPDESAAPTGLLAACADMGLTDYRNCISMHSLSKRSNLPGMRSGFAAGDARIISQFLRYRGYHGSAMPPHHQIASTVAWGDEKHVVQNRDRYREKFAAVRSILEPVLALNDPGGAFYLWPKVPIDDETFTRRLYAEAGVLVLPGSYLGRDVDGVNPGSGRVRMALVAELGDCVEAAERIASFVRTI</sequence>
<dbReference type="InterPro" id="IPR004839">
    <property type="entry name" value="Aminotransferase_I/II_large"/>
</dbReference>
<evidence type="ECO:0000256" key="2">
    <source>
        <dbReference type="ARBA" id="ARBA00022576"/>
    </source>
</evidence>
<proteinExistence type="predicted"/>
<evidence type="ECO:0000256" key="3">
    <source>
        <dbReference type="ARBA" id="ARBA00022679"/>
    </source>
</evidence>
<dbReference type="Pfam" id="PF00155">
    <property type="entry name" value="Aminotran_1_2"/>
    <property type="match status" value="1"/>
</dbReference>
<dbReference type="InterPro" id="IPR050881">
    <property type="entry name" value="LL-DAP_aminotransferase"/>
</dbReference>
<dbReference type="InterPro" id="IPR015421">
    <property type="entry name" value="PyrdxlP-dep_Trfase_major"/>
</dbReference>
<feature type="domain" description="Aminotransferase class I/classII large" evidence="4">
    <location>
        <begin position="30"/>
        <end position="376"/>
    </location>
</feature>
<keyword evidence="6" id="KW-1185">Reference proteome</keyword>
<dbReference type="EMBL" id="CP136864">
    <property type="protein sequence ID" value="WOJ93568.1"/>
    <property type="molecule type" value="Genomic_DNA"/>
</dbReference>
<dbReference type="NCBIfam" id="TIGR03538">
    <property type="entry name" value="DapC_gpp"/>
    <property type="match status" value="1"/>
</dbReference>
<organism evidence="5 6">
    <name type="scientific">Congregibacter variabilis</name>
    <dbReference type="NCBI Taxonomy" id="3081200"/>
    <lineage>
        <taxon>Bacteria</taxon>
        <taxon>Pseudomonadati</taxon>
        <taxon>Pseudomonadota</taxon>
        <taxon>Gammaproteobacteria</taxon>
        <taxon>Cellvibrionales</taxon>
        <taxon>Halieaceae</taxon>
        <taxon>Congregibacter</taxon>
    </lineage>
</organism>
<dbReference type="InterPro" id="IPR019878">
    <property type="entry name" value="DapC_beta/gammaproteobac"/>
</dbReference>
<evidence type="ECO:0000259" key="4">
    <source>
        <dbReference type="Pfam" id="PF00155"/>
    </source>
</evidence>